<dbReference type="Gene3D" id="3.40.1360.10">
    <property type="match status" value="1"/>
</dbReference>
<keyword evidence="5 7" id="KW-0233">DNA recombination</keyword>
<evidence type="ECO:0000256" key="5">
    <source>
        <dbReference type="ARBA" id="ARBA00023172"/>
    </source>
</evidence>
<dbReference type="GO" id="GO:0006281">
    <property type="term" value="P:DNA repair"/>
    <property type="evidence" value="ECO:0007669"/>
    <property type="project" value="UniProtKB-UniRule"/>
</dbReference>
<dbReference type="NCBIfam" id="TIGR00615">
    <property type="entry name" value="recR"/>
    <property type="match status" value="1"/>
</dbReference>
<dbReference type="InterPro" id="IPR023627">
    <property type="entry name" value="Rcmb_RecR"/>
</dbReference>
<evidence type="ECO:0000313" key="9">
    <source>
        <dbReference type="EMBL" id="VFB16871.1"/>
    </source>
</evidence>
<evidence type="ECO:0000313" key="10">
    <source>
        <dbReference type="Proteomes" id="UP000377798"/>
    </source>
</evidence>
<evidence type="ECO:0000256" key="4">
    <source>
        <dbReference type="ARBA" id="ARBA00022833"/>
    </source>
</evidence>
<dbReference type="Proteomes" id="UP000377798">
    <property type="component" value="Unassembled WGS sequence"/>
</dbReference>
<feature type="domain" description="Toprim" evidence="8">
    <location>
        <begin position="80"/>
        <end position="175"/>
    </location>
</feature>
<dbReference type="EMBL" id="CAACYI010000001">
    <property type="protein sequence ID" value="VFB16871.1"/>
    <property type="molecule type" value="Genomic_DNA"/>
</dbReference>
<keyword evidence="4 7" id="KW-0862">Zinc</keyword>
<keyword evidence="6 7" id="KW-0234">DNA repair</keyword>
<keyword evidence="10" id="KW-1185">Reference proteome</keyword>
<dbReference type="Pfam" id="PF02132">
    <property type="entry name" value="RecR_ZnF"/>
    <property type="match status" value="1"/>
</dbReference>
<dbReference type="PANTHER" id="PTHR30446:SF0">
    <property type="entry name" value="RECOMBINATION PROTEIN RECR"/>
    <property type="match status" value="1"/>
</dbReference>
<dbReference type="SMART" id="SM00493">
    <property type="entry name" value="TOPRIM"/>
    <property type="match status" value="1"/>
</dbReference>
<dbReference type="PANTHER" id="PTHR30446">
    <property type="entry name" value="RECOMBINATION PROTEIN RECR"/>
    <property type="match status" value="1"/>
</dbReference>
<protein>
    <recommendedName>
        <fullName evidence="7">Recombination protein RecR</fullName>
    </recommendedName>
</protein>
<evidence type="ECO:0000256" key="2">
    <source>
        <dbReference type="ARBA" id="ARBA00022763"/>
    </source>
</evidence>
<dbReference type="Pfam" id="PF21176">
    <property type="entry name" value="RecR_HhH"/>
    <property type="match status" value="1"/>
</dbReference>
<dbReference type="RefSeq" id="WP_131749542.1">
    <property type="nucleotide sequence ID" value="NZ_CAACYI010000001.1"/>
</dbReference>
<dbReference type="PROSITE" id="PS50880">
    <property type="entry name" value="TOPRIM"/>
    <property type="match status" value="1"/>
</dbReference>
<keyword evidence="1 7" id="KW-0479">Metal-binding</keyword>
<dbReference type="PROSITE" id="PS01300">
    <property type="entry name" value="RECR"/>
    <property type="match status" value="1"/>
</dbReference>
<dbReference type="GO" id="GO:0006310">
    <property type="term" value="P:DNA recombination"/>
    <property type="evidence" value="ECO:0007669"/>
    <property type="project" value="UniProtKB-UniRule"/>
</dbReference>
<dbReference type="InterPro" id="IPR006171">
    <property type="entry name" value="TOPRIM_dom"/>
</dbReference>
<dbReference type="Gene3D" id="1.10.8.420">
    <property type="entry name" value="RecR Domain 1"/>
    <property type="match status" value="1"/>
</dbReference>
<dbReference type="Pfam" id="PF13662">
    <property type="entry name" value="Toprim_4"/>
    <property type="match status" value="1"/>
</dbReference>
<comment type="similarity">
    <text evidence="7">Belongs to the RecR family.</text>
</comment>
<dbReference type="InterPro" id="IPR034137">
    <property type="entry name" value="TOPRIM_RecR"/>
</dbReference>
<dbReference type="GO" id="GO:0003677">
    <property type="term" value="F:DNA binding"/>
    <property type="evidence" value="ECO:0007669"/>
    <property type="project" value="UniProtKB-UniRule"/>
</dbReference>
<evidence type="ECO:0000256" key="7">
    <source>
        <dbReference type="HAMAP-Rule" id="MF_00017"/>
    </source>
</evidence>
<keyword evidence="3 7" id="KW-0863">Zinc-finger</keyword>
<accession>A0A8H2QSG4</accession>
<evidence type="ECO:0000256" key="6">
    <source>
        <dbReference type="ARBA" id="ARBA00023204"/>
    </source>
</evidence>
<keyword evidence="2 7" id="KW-0227">DNA damage</keyword>
<organism evidence="9 10">
    <name type="scientific">Urinicoccus massiliensis</name>
    <dbReference type="NCBI Taxonomy" id="1723382"/>
    <lineage>
        <taxon>Bacteria</taxon>
        <taxon>Bacillati</taxon>
        <taxon>Bacillota</taxon>
        <taxon>Tissierellia</taxon>
        <taxon>Tissierellales</taxon>
        <taxon>Peptoniphilaceae</taxon>
        <taxon>Urinicoccus</taxon>
    </lineage>
</organism>
<evidence type="ECO:0000256" key="3">
    <source>
        <dbReference type="ARBA" id="ARBA00022771"/>
    </source>
</evidence>
<dbReference type="InterPro" id="IPR015967">
    <property type="entry name" value="Rcmb_RecR_Znf"/>
</dbReference>
<dbReference type="CDD" id="cd01025">
    <property type="entry name" value="TOPRIM_recR"/>
    <property type="match status" value="1"/>
</dbReference>
<feature type="zinc finger region" description="C4-type" evidence="7">
    <location>
        <begin position="57"/>
        <end position="72"/>
    </location>
</feature>
<dbReference type="Pfam" id="PF21175">
    <property type="entry name" value="RecR_C"/>
    <property type="match status" value="1"/>
</dbReference>
<comment type="caution">
    <text evidence="9">The sequence shown here is derived from an EMBL/GenBank/DDBJ whole genome shotgun (WGS) entry which is preliminary data.</text>
</comment>
<dbReference type="InterPro" id="IPR000093">
    <property type="entry name" value="DNA_Rcmb_RecR"/>
</dbReference>
<gene>
    <name evidence="7 9" type="primary">recR</name>
    <name evidence="9" type="ORF">NCTC13150_01444</name>
</gene>
<reference evidence="9 10" key="1">
    <citation type="submission" date="2019-02" db="EMBL/GenBank/DDBJ databases">
        <authorList>
            <consortium name="Pathogen Informatics"/>
        </authorList>
    </citation>
    <scope>NUCLEOTIDE SEQUENCE [LARGE SCALE GENOMIC DNA]</scope>
    <source>
        <strain evidence="9 10">3012STDY7089603</strain>
    </source>
</reference>
<sequence>MKGQQPIESLVYELSRLPGIGRKTAQRLTYYLLDQDEKDVESLAQALVTAKRETKKCSLCSNYSDQDPCEICANPKRDGSILCVVEHPKDVATMEKTGKFNGYYHVLHGVIAPQRGLGPNELTIPELLTRLGDHDFKEVILATNPTQDGQLTALYLAQLIQPMGIKCTRISYGLPVGGDMEYYDAVTVGTALENRVEIKEKK</sequence>
<evidence type="ECO:0000256" key="1">
    <source>
        <dbReference type="ARBA" id="ARBA00022723"/>
    </source>
</evidence>
<dbReference type="HAMAP" id="MF_00017">
    <property type="entry name" value="RecR"/>
    <property type="match status" value="1"/>
</dbReference>
<proteinExistence type="inferred from homology"/>
<comment type="function">
    <text evidence="7">May play a role in DNA repair. It seems to be involved in an RecBC-independent recombinational process of DNA repair. It may act with RecF and RecO.</text>
</comment>
<dbReference type="SUPFAM" id="SSF111304">
    <property type="entry name" value="Recombination protein RecR"/>
    <property type="match status" value="1"/>
</dbReference>
<name>A0A8H2QSG4_9FIRM</name>
<evidence type="ECO:0000259" key="8">
    <source>
        <dbReference type="PROSITE" id="PS50880"/>
    </source>
</evidence>
<dbReference type="Gene3D" id="6.10.250.240">
    <property type="match status" value="1"/>
</dbReference>
<dbReference type="Gene3D" id="3.30.60.80">
    <property type="match status" value="1"/>
</dbReference>
<dbReference type="GO" id="GO:0008270">
    <property type="term" value="F:zinc ion binding"/>
    <property type="evidence" value="ECO:0007669"/>
    <property type="project" value="UniProtKB-KW"/>
</dbReference>
<dbReference type="AlphaFoldDB" id="A0A8H2QSG4"/>